<dbReference type="InterPro" id="IPR003848">
    <property type="entry name" value="DUF218"/>
</dbReference>
<dbReference type="Gene3D" id="3.40.50.620">
    <property type="entry name" value="HUPs"/>
    <property type="match status" value="1"/>
</dbReference>
<organism evidence="3 4">
    <name type="scientific">Finegoldia magna</name>
    <name type="common">Peptostreptococcus magnus</name>
    <dbReference type="NCBI Taxonomy" id="1260"/>
    <lineage>
        <taxon>Bacteria</taxon>
        <taxon>Bacillati</taxon>
        <taxon>Bacillota</taxon>
        <taxon>Tissierellia</taxon>
        <taxon>Tissierellales</taxon>
        <taxon>Peptoniphilaceae</taxon>
        <taxon>Finegoldia</taxon>
    </lineage>
</organism>
<accession>A0A233V931</accession>
<evidence type="ECO:0000313" key="3">
    <source>
        <dbReference type="EMBL" id="OXZ28906.1"/>
    </source>
</evidence>
<name>A0A233V931_FINMA</name>
<dbReference type="GO" id="GO:0005886">
    <property type="term" value="C:plasma membrane"/>
    <property type="evidence" value="ECO:0007669"/>
    <property type="project" value="TreeGrafter"/>
</dbReference>
<dbReference type="InterPro" id="IPR051599">
    <property type="entry name" value="Cell_Envelope_Assoc"/>
</dbReference>
<dbReference type="GO" id="GO:0000270">
    <property type="term" value="P:peptidoglycan metabolic process"/>
    <property type="evidence" value="ECO:0007669"/>
    <property type="project" value="TreeGrafter"/>
</dbReference>
<dbReference type="PANTHER" id="PTHR30336">
    <property type="entry name" value="INNER MEMBRANE PROTEIN, PROBABLE PERMEASE"/>
    <property type="match status" value="1"/>
</dbReference>
<comment type="caution">
    <text evidence="3">The sequence shown here is derived from an EMBL/GenBank/DDBJ whole genome shotgun (WGS) entry which is preliminary data.</text>
</comment>
<gene>
    <name evidence="3" type="ORF">B9N49_01255</name>
</gene>
<sequence length="308" mass="34770">MYTLLLISAILLIIAATDNFISMFTATSIVLFAISAIGLIFAPRSNIILNTIVTINVITDVFILAIISYRLYQKAKVKANIALHLSASLLYIAMIAINLFKIFDLYKYIIGMNLYLSLIVLSHLLGNLIIKYKKIATDFDYIVVLGGSMKGIELSDLIKQRMLTSFAYYRTNKSIMIFSGGKSNGDIEESIAMKNFAVQNNIQDTDILLEKLAMNTMQNIEYVKTLIQQQDSEYDRKKVCVITNNFHAFRTKLICNKMKVNWTVIPAESNLNSKINTYLIELLAAIYLDIVLHIIMLLIITIIIGILV</sequence>
<protein>
    <recommendedName>
        <fullName evidence="2">DUF218 domain-containing protein</fullName>
    </recommendedName>
</protein>
<reference evidence="4" key="1">
    <citation type="submission" date="2017-04" db="EMBL/GenBank/DDBJ databases">
        <title>Finegoldia magna isolated from orthopedic joint implant-associated infections.</title>
        <authorList>
            <person name="Bjorklund S."/>
            <person name="Bruggemann H."/>
            <person name="Jensen A."/>
            <person name="Hellmark B."/>
            <person name="Soderquist B."/>
        </authorList>
    </citation>
    <scope>NUCLEOTIDE SEQUENCE [LARGE SCALE GENOMIC DNA]</scope>
    <source>
        <strain evidence="4">CCUG 54800</strain>
    </source>
</reference>
<feature type="transmembrane region" description="Helical" evidence="1">
    <location>
        <begin position="48"/>
        <end position="69"/>
    </location>
</feature>
<dbReference type="InterPro" id="IPR014729">
    <property type="entry name" value="Rossmann-like_a/b/a_fold"/>
</dbReference>
<keyword evidence="1" id="KW-0812">Transmembrane</keyword>
<evidence type="ECO:0000313" key="4">
    <source>
        <dbReference type="Proteomes" id="UP000215413"/>
    </source>
</evidence>
<feature type="domain" description="DUF218" evidence="2">
    <location>
        <begin position="140"/>
        <end position="272"/>
    </location>
</feature>
<dbReference type="Pfam" id="PF02698">
    <property type="entry name" value="DUF218"/>
    <property type="match status" value="1"/>
</dbReference>
<keyword evidence="1" id="KW-0472">Membrane</keyword>
<dbReference type="Proteomes" id="UP000215413">
    <property type="component" value="Unassembled WGS sequence"/>
</dbReference>
<dbReference type="AlphaFoldDB" id="A0A233V931"/>
<proteinExistence type="predicted"/>
<feature type="transmembrane region" description="Helical" evidence="1">
    <location>
        <begin position="81"/>
        <end position="103"/>
    </location>
</feature>
<feature type="transmembrane region" description="Helical" evidence="1">
    <location>
        <begin position="282"/>
        <end position="307"/>
    </location>
</feature>
<evidence type="ECO:0000256" key="1">
    <source>
        <dbReference type="SAM" id="Phobius"/>
    </source>
</evidence>
<dbReference type="EMBL" id="NDYC01000007">
    <property type="protein sequence ID" value="OXZ28906.1"/>
    <property type="molecule type" value="Genomic_DNA"/>
</dbReference>
<evidence type="ECO:0000259" key="2">
    <source>
        <dbReference type="Pfam" id="PF02698"/>
    </source>
</evidence>
<keyword evidence="1" id="KW-1133">Transmembrane helix</keyword>
<dbReference type="RefSeq" id="WP_094205185.1">
    <property type="nucleotide sequence ID" value="NZ_NDYC01000007.1"/>
</dbReference>
<dbReference type="PANTHER" id="PTHR30336:SF4">
    <property type="entry name" value="ENVELOPE BIOGENESIS FACTOR ELYC"/>
    <property type="match status" value="1"/>
</dbReference>
<dbReference type="CDD" id="cd06259">
    <property type="entry name" value="YdcF-like"/>
    <property type="match status" value="1"/>
</dbReference>
<feature type="transmembrane region" description="Helical" evidence="1">
    <location>
        <begin position="109"/>
        <end position="130"/>
    </location>
</feature>
<dbReference type="GO" id="GO:0043164">
    <property type="term" value="P:Gram-negative-bacterium-type cell wall biogenesis"/>
    <property type="evidence" value="ECO:0007669"/>
    <property type="project" value="TreeGrafter"/>
</dbReference>